<dbReference type="InParanoid" id="D7FV78"/>
<dbReference type="EMBL" id="FN649742">
    <property type="protein sequence ID" value="CBJ26250.1"/>
    <property type="molecule type" value="Genomic_DNA"/>
</dbReference>
<dbReference type="eggNOG" id="ENOG502RYUG">
    <property type="taxonomic scope" value="Eukaryota"/>
</dbReference>
<organism evidence="2 3">
    <name type="scientific">Ectocarpus siliculosus</name>
    <name type="common">Brown alga</name>
    <name type="synonym">Conferva siliculosa</name>
    <dbReference type="NCBI Taxonomy" id="2880"/>
    <lineage>
        <taxon>Eukaryota</taxon>
        <taxon>Sar</taxon>
        <taxon>Stramenopiles</taxon>
        <taxon>Ochrophyta</taxon>
        <taxon>PX clade</taxon>
        <taxon>Phaeophyceae</taxon>
        <taxon>Ectocarpales</taxon>
        <taxon>Ectocarpaceae</taxon>
        <taxon>Ectocarpus</taxon>
    </lineage>
</organism>
<accession>D7FV78</accession>
<dbReference type="PANTHER" id="PTHR37332">
    <property type="entry name" value="EXPRESSED PROTEIN"/>
    <property type="match status" value="1"/>
</dbReference>
<evidence type="ECO:0000256" key="1">
    <source>
        <dbReference type="SAM" id="MobiDB-lite"/>
    </source>
</evidence>
<evidence type="ECO:0000313" key="3">
    <source>
        <dbReference type="Proteomes" id="UP000002630"/>
    </source>
</evidence>
<evidence type="ECO:0000313" key="2">
    <source>
        <dbReference type="EMBL" id="CBJ26250.1"/>
    </source>
</evidence>
<gene>
    <name evidence="2" type="ORF">Esi_0029_0012</name>
</gene>
<dbReference type="Proteomes" id="UP000002630">
    <property type="component" value="Linkage Group LG17"/>
</dbReference>
<proteinExistence type="predicted"/>
<name>D7FV78_ECTSI</name>
<keyword evidence="3" id="KW-1185">Reference proteome</keyword>
<protein>
    <submittedName>
        <fullName evidence="2">Uncharacterized protein</fullName>
    </submittedName>
</protein>
<reference evidence="2 3" key="1">
    <citation type="journal article" date="2010" name="Nature">
        <title>The Ectocarpus genome and the independent evolution of multicellularity in brown algae.</title>
        <authorList>
            <person name="Cock J.M."/>
            <person name="Sterck L."/>
            <person name="Rouze P."/>
            <person name="Scornet D."/>
            <person name="Allen A.E."/>
            <person name="Amoutzias G."/>
            <person name="Anthouard V."/>
            <person name="Artiguenave F."/>
            <person name="Aury J.M."/>
            <person name="Badger J.H."/>
            <person name="Beszteri B."/>
            <person name="Billiau K."/>
            <person name="Bonnet E."/>
            <person name="Bothwell J.H."/>
            <person name="Bowler C."/>
            <person name="Boyen C."/>
            <person name="Brownlee C."/>
            <person name="Carrano C.J."/>
            <person name="Charrier B."/>
            <person name="Cho G.Y."/>
            <person name="Coelho S.M."/>
            <person name="Collen J."/>
            <person name="Corre E."/>
            <person name="Da Silva C."/>
            <person name="Delage L."/>
            <person name="Delaroque N."/>
            <person name="Dittami S.M."/>
            <person name="Doulbeau S."/>
            <person name="Elias M."/>
            <person name="Farnham G."/>
            <person name="Gachon C.M."/>
            <person name="Gschloessl B."/>
            <person name="Heesch S."/>
            <person name="Jabbari K."/>
            <person name="Jubin C."/>
            <person name="Kawai H."/>
            <person name="Kimura K."/>
            <person name="Kloareg B."/>
            <person name="Kupper F.C."/>
            <person name="Lang D."/>
            <person name="Le Bail A."/>
            <person name="Leblanc C."/>
            <person name="Lerouge P."/>
            <person name="Lohr M."/>
            <person name="Lopez P.J."/>
            <person name="Martens C."/>
            <person name="Maumus F."/>
            <person name="Michel G."/>
            <person name="Miranda-Saavedra D."/>
            <person name="Morales J."/>
            <person name="Moreau H."/>
            <person name="Motomura T."/>
            <person name="Nagasato C."/>
            <person name="Napoli C.A."/>
            <person name="Nelson D.R."/>
            <person name="Nyvall-Collen P."/>
            <person name="Peters A.F."/>
            <person name="Pommier C."/>
            <person name="Potin P."/>
            <person name="Poulain J."/>
            <person name="Quesneville H."/>
            <person name="Read B."/>
            <person name="Rensing S.A."/>
            <person name="Ritter A."/>
            <person name="Rousvoal S."/>
            <person name="Samanta M."/>
            <person name="Samson G."/>
            <person name="Schroeder D.C."/>
            <person name="Segurens B."/>
            <person name="Strittmatter M."/>
            <person name="Tonon T."/>
            <person name="Tregear J.W."/>
            <person name="Valentin K."/>
            <person name="von Dassow P."/>
            <person name="Yamagishi T."/>
            <person name="Van de Peer Y."/>
            <person name="Wincker P."/>
        </authorList>
    </citation>
    <scope>NUCLEOTIDE SEQUENCE [LARGE SCALE GENOMIC DNA]</scope>
    <source>
        <strain evidence="3">Ec32 / CCAP1310/4</strain>
    </source>
</reference>
<sequence>MPPPLQHAQGFQDKDARASAGNAGGGARPSDVSVPAGGNGTNAAAAVYAKPLTEKEMLAADEAKDKLDRMVKVEALVGKRKRFFSYLKKTHEEGGFWLNCVQLTRQGDLAVYAAELSSQRILRLFYLGVGLAKLLQSKGGLELIRGILQLLEEWEYHFALAGVAHHSVKAMLAKNIDNLDHSARGRDASEEGGGKHQEQIVARLKKFNNEVVYENLLTPEVPFSLDYLEVVFSLCEVMCRIYAKFVEEECYKNAFVYDGLVKVDNKIKHHIINVFAKEFTDMSTNIAKDELKTLR</sequence>
<dbReference type="OrthoDB" id="14339at2759"/>
<feature type="region of interest" description="Disordered" evidence="1">
    <location>
        <begin position="1"/>
        <end position="38"/>
    </location>
</feature>
<dbReference type="OMA" id="TPHISFP"/>
<dbReference type="PANTHER" id="PTHR37332:SF1">
    <property type="entry name" value="ELMO DOMAIN-CONTAINING PROTEIN"/>
    <property type="match status" value="1"/>
</dbReference>
<dbReference type="AlphaFoldDB" id="D7FV78"/>
<dbReference type="EMBL" id="FN648475">
    <property type="protein sequence ID" value="CBJ26250.1"/>
    <property type="molecule type" value="Genomic_DNA"/>
</dbReference>